<reference evidence="1" key="1">
    <citation type="journal article" date="2004" name="Nature">
        <title>Community structure and metabolism through reconstruction of microbial genomes from the environment.</title>
        <authorList>
            <person name="Tyson G.W."/>
            <person name="Chapman J."/>
            <person name="Hugenholtz P."/>
            <person name="Allen E.E."/>
            <person name="Ram R.J."/>
            <person name="Richardson P.M."/>
            <person name="Solovyev V.V."/>
            <person name="Rubin E.M."/>
            <person name="Rokhsar D.S."/>
            <person name="Banfield J.F."/>
        </authorList>
    </citation>
    <scope>NUCLEOTIDE SEQUENCE [LARGE SCALE GENOMIC DNA]</scope>
</reference>
<accession>B6ARA3</accession>
<dbReference type="EMBL" id="DS995262">
    <property type="protein sequence ID" value="EDZ38341.1"/>
    <property type="molecule type" value="Genomic_DNA"/>
</dbReference>
<protein>
    <submittedName>
        <fullName evidence="1">Uncharacterized protein</fullName>
    </submittedName>
</protein>
<organism evidence="1">
    <name type="scientific">Leptospirillum sp. Group II '5-way CG'</name>
    <dbReference type="NCBI Taxonomy" id="419541"/>
    <lineage>
        <taxon>Bacteria</taxon>
        <taxon>Pseudomonadati</taxon>
        <taxon>Nitrospirota</taxon>
        <taxon>Nitrospiria</taxon>
        <taxon>Nitrospirales</taxon>
        <taxon>Nitrospiraceae</taxon>
        <taxon>Leptospirillum</taxon>
    </lineage>
</organism>
<sequence length="62" mass="7144">MNLHRGSGEGVEKPVEWDEIVLLYRKNKRLDQKLTFPDSPENQVLKMILAGKEIKIGIDPKK</sequence>
<name>B6ARA3_9BACT</name>
<dbReference type="AlphaFoldDB" id="B6ARA3"/>
<gene>
    <name evidence="1" type="ORF">CGL2_08982001</name>
</gene>
<evidence type="ECO:0000313" key="1">
    <source>
        <dbReference type="EMBL" id="EDZ38341.1"/>
    </source>
</evidence>
<proteinExistence type="predicted"/>
<reference evidence="1" key="2">
    <citation type="journal article" date="2008" name="PLoS Biol.">
        <title>Population genomic analysis of strain variation in Leptospirillum group II bacteria involved in acid mine drainage formation.</title>
        <authorList>
            <person name="Simmons S.L."/>
            <person name="Dibartolo G."/>
            <person name="Denef V.J."/>
            <person name="Goltsman D.S."/>
            <person name="Thelen M.P."/>
            <person name="Banfield J.F."/>
        </authorList>
    </citation>
    <scope>NUCLEOTIDE SEQUENCE [LARGE SCALE GENOMIC DNA]</scope>
</reference>